<organism evidence="2 3">
    <name type="scientific">Haloplanus aerogenes</name>
    <dbReference type="NCBI Taxonomy" id="660522"/>
    <lineage>
        <taxon>Archaea</taxon>
        <taxon>Methanobacteriati</taxon>
        <taxon>Methanobacteriota</taxon>
        <taxon>Stenosarchaea group</taxon>
        <taxon>Halobacteria</taxon>
        <taxon>Halobacteriales</taxon>
        <taxon>Haloferacaceae</taxon>
        <taxon>Haloplanus</taxon>
    </lineage>
</organism>
<name>A0A3G8QPS6_9EURY</name>
<sequence>MAVGSGVSVGVGSGVAVAVGSGVSVAVGVGWLRWPPKQPATRGVRAARNARRSIRHAYTPIG</sequence>
<proteinExistence type="predicted"/>
<dbReference type="KEGG" id="haer:DU502_03295"/>
<reference evidence="2 3" key="1">
    <citation type="submission" date="2018-07" db="EMBL/GenBank/DDBJ databases">
        <title>Genome sequences of Haloplanus aerogenes JCM 16430T.</title>
        <authorList>
            <person name="Kim Y.B."/>
            <person name="Roh S.W."/>
        </authorList>
    </citation>
    <scope>NUCLEOTIDE SEQUENCE [LARGE SCALE GENOMIC DNA]</scope>
    <source>
        <strain evidence="2 3">JCM 16430</strain>
    </source>
</reference>
<evidence type="ECO:0000313" key="2">
    <source>
        <dbReference type="EMBL" id="AZH24463.1"/>
    </source>
</evidence>
<keyword evidence="1" id="KW-1133">Transmembrane helix</keyword>
<dbReference type="Proteomes" id="UP000282007">
    <property type="component" value="Chromosome"/>
</dbReference>
<gene>
    <name evidence="2" type="ORF">DU502_03295</name>
</gene>
<evidence type="ECO:0000256" key="1">
    <source>
        <dbReference type="SAM" id="Phobius"/>
    </source>
</evidence>
<feature type="transmembrane region" description="Helical" evidence="1">
    <location>
        <begin position="6"/>
        <end position="32"/>
    </location>
</feature>
<keyword evidence="1" id="KW-0812">Transmembrane</keyword>
<keyword evidence="3" id="KW-1185">Reference proteome</keyword>
<dbReference type="AlphaFoldDB" id="A0A3G8QPS6"/>
<keyword evidence="1" id="KW-0472">Membrane</keyword>
<protein>
    <submittedName>
        <fullName evidence="2">Uncharacterized protein</fullName>
    </submittedName>
</protein>
<dbReference type="EMBL" id="CP034145">
    <property type="protein sequence ID" value="AZH24463.1"/>
    <property type="molecule type" value="Genomic_DNA"/>
</dbReference>
<accession>A0A3G8QPS6</accession>
<evidence type="ECO:0000313" key="3">
    <source>
        <dbReference type="Proteomes" id="UP000282007"/>
    </source>
</evidence>